<evidence type="ECO:0000313" key="2">
    <source>
        <dbReference type="EMBL" id="PNP40993.1"/>
    </source>
</evidence>
<dbReference type="Proteomes" id="UP000236546">
    <property type="component" value="Unassembled WGS sequence"/>
</dbReference>
<sequence>MSSSSTRATYGGSNAQQTGVNSEKAQISPQVPVHLTYNMDRFAQESGKKSSSGHLRPPLEFRSAPTQAESEARMQAQLHEFDDKFYKSNGSSDKCTPSAKNDF</sequence>
<proteinExistence type="predicted"/>
<reference evidence="2 3" key="1">
    <citation type="submission" date="2017-02" db="EMBL/GenBank/DDBJ databases">
        <title>Genomes of Trichoderma spp. with biocontrol activity.</title>
        <authorList>
            <person name="Gardiner D."/>
            <person name="Kazan K."/>
            <person name="Vos C."/>
            <person name="Harvey P."/>
        </authorList>
    </citation>
    <scope>NUCLEOTIDE SEQUENCE [LARGE SCALE GENOMIC DNA]</scope>
    <source>
        <strain evidence="2 3">A5MH</strain>
    </source>
</reference>
<evidence type="ECO:0000256" key="1">
    <source>
        <dbReference type="SAM" id="MobiDB-lite"/>
    </source>
</evidence>
<evidence type="ECO:0000313" key="3">
    <source>
        <dbReference type="Proteomes" id="UP000236546"/>
    </source>
</evidence>
<organism evidence="2 3">
    <name type="scientific">Trichoderma gamsii</name>
    <dbReference type="NCBI Taxonomy" id="398673"/>
    <lineage>
        <taxon>Eukaryota</taxon>
        <taxon>Fungi</taxon>
        <taxon>Dikarya</taxon>
        <taxon>Ascomycota</taxon>
        <taxon>Pezizomycotina</taxon>
        <taxon>Sordariomycetes</taxon>
        <taxon>Hypocreomycetidae</taxon>
        <taxon>Hypocreales</taxon>
        <taxon>Hypocreaceae</taxon>
        <taxon>Trichoderma</taxon>
    </lineage>
</organism>
<gene>
    <name evidence="2" type="ORF">TGAMA5MH_06860</name>
</gene>
<comment type="caution">
    <text evidence="2">The sequence shown here is derived from an EMBL/GenBank/DDBJ whole genome shotgun (WGS) entry which is preliminary data.</text>
</comment>
<feature type="compositionally biased region" description="Polar residues" evidence="1">
    <location>
        <begin position="1"/>
        <end position="29"/>
    </location>
</feature>
<accession>A0A2K0T640</accession>
<feature type="region of interest" description="Disordered" evidence="1">
    <location>
        <begin position="1"/>
        <end position="73"/>
    </location>
</feature>
<protein>
    <submittedName>
        <fullName evidence="2">Uncharacterized protein</fullName>
    </submittedName>
</protein>
<dbReference type="AlphaFoldDB" id="A0A2K0T640"/>
<dbReference type="OrthoDB" id="4899053at2759"/>
<dbReference type="EMBL" id="MTYH01000059">
    <property type="protein sequence ID" value="PNP40993.1"/>
    <property type="molecule type" value="Genomic_DNA"/>
</dbReference>
<name>A0A2K0T640_9HYPO</name>